<feature type="transmembrane region" description="Helical" evidence="5">
    <location>
        <begin position="210"/>
        <end position="232"/>
    </location>
</feature>
<evidence type="ECO:0000256" key="3">
    <source>
        <dbReference type="ARBA" id="ARBA00022989"/>
    </source>
</evidence>
<feature type="transmembrane region" description="Helical" evidence="5">
    <location>
        <begin position="168"/>
        <end position="189"/>
    </location>
</feature>
<dbReference type="EMBL" id="CAJHNH020000058">
    <property type="protein sequence ID" value="CAG5114961.1"/>
    <property type="molecule type" value="Genomic_DNA"/>
</dbReference>
<feature type="non-terminal residue" evidence="7">
    <location>
        <position position="1"/>
    </location>
</feature>
<dbReference type="GO" id="GO:0016020">
    <property type="term" value="C:membrane"/>
    <property type="evidence" value="ECO:0007669"/>
    <property type="project" value="UniProtKB-SubCell"/>
</dbReference>
<feature type="transmembrane region" description="Helical" evidence="5">
    <location>
        <begin position="277"/>
        <end position="297"/>
    </location>
</feature>
<dbReference type="PROSITE" id="PS50262">
    <property type="entry name" value="G_PROTEIN_RECEP_F1_2"/>
    <property type="match status" value="1"/>
</dbReference>
<dbReference type="Pfam" id="PF10324">
    <property type="entry name" value="7TM_GPCR_Srw"/>
    <property type="match status" value="1"/>
</dbReference>
<keyword evidence="4 5" id="KW-0472">Membrane</keyword>
<proteinExistence type="predicted"/>
<sequence length="368" mass="42306">MLDHCEKVCALQCVRQPSPSGVLRVQEITRCLIYLCGITLRMDDSADLIESLDQDVLIGNYSADSQNNTCLLGRPERLDLDQPPRYSVPLQGYFSPVLVFLTIINNSLVCIVLLKPHMRSPTNAILVAMALSDMFTGLFPVPVFLYFYATERYYEWVPYNWCFALSVFRVHIPTIFHTASIWLTMALAIQRYIYVCHSFKARTWCTIRNVVIGTIAIYAIATISQISCFFELRPVETFRKSVLDPNKTVSACILEYRPWVRQHINLYYSTYFWSRVIFIHLIPCVSLVVMNALLIYAMKKAQQRRMQLLRQNKKSESRKLKESNCTTLMLVAVVGLFLLVEFPLGLLMVFVILDKAFGIVIIHAETVQ</sequence>
<dbReference type="PANTHER" id="PTHR47023">
    <property type="entry name" value="SEX PEPTIDE RECEPTOR"/>
    <property type="match status" value="1"/>
</dbReference>
<comment type="subcellular location">
    <subcellularLocation>
        <location evidence="1">Membrane</location>
    </subcellularLocation>
</comment>
<dbReference type="InterPro" id="IPR019427">
    <property type="entry name" value="7TM_GPCR_serpentine_rcpt_Srw"/>
</dbReference>
<dbReference type="InterPro" id="IPR017452">
    <property type="entry name" value="GPCR_Rhodpsn_7TM"/>
</dbReference>
<dbReference type="InterPro" id="IPR000276">
    <property type="entry name" value="GPCR_Rhodpsn"/>
</dbReference>
<feature type="domain" description="G-protein coupled receptors family 1 profile" evidence="6">
    <location>
        <begin position="105"/>
        <end position="368"/>
    </location>
</feature>
<dbReference type="AlphaFoldDB" id="A0A8S3YHL4"/>
<dbReference type="SUPFAM" id="SSF81321">
    <property type="entry name" value="Family A G protein-coupled receptor-like"/>
    <property type="match status" value="1"/>
</dbReference>
<dbReference type="PRINTS" id="PR00237">
    <property type="entry name" value="GPCRRHODOPSN"/>
</dbReference>
<feature type="transmembrane region" description="Helical" evidence="5">
    <location>
        <begin position="93"/>
        <end position="114"/>
    </location>
</feature>
<protein>
    <recommendedName>
        <fullName evidence="6">G-protein coupled receptors family 1 profile domain-containing protein</fullName>
    </recommendedName>
</protein>
<keyword evidence="3 5" id="KW-1133">Transmembrane helix</keyword>
<evidence type="ECO:0000259" key="6">
    <source>
        <dbReference type="PROSITE" id="PS50262"/>
    </source>
</evidence>
<evidence type="ECO:0000313" key="8">
    <source>
        <dbReference type="Proteomes" id="UP000678393"/>
    </source>
</evidence>
<name>A0A8S3YHL4_9EUPU</name>
<evidence type="ECO:0000313" key="7">
    <source>
        <dbReference type="EMBL" id="CAG5114961.1"/>
    </source>
</evidence>
<gene>
    <name evidence="7" type="ORF">CUNI_LOCUS519</name>
</gene>
<feature type="transmembrane region" description="Helical" evidence="5">
    <location>
        <begin position="328"/>
        <end position="353"/>
    </location>
</feature>
<comment type="caution">
    <text evidence="7">The sequence shown here is derived from an EMBL/GenBank/DDBJ whole genome shotgun (WGS) entry which is preliminary data.</text>
</comment>
<dbReference type="PANTHER" id="PTHR47023:SF1">
    <property type="entry name" value="SEX PEPTIDE RECEPTOR"/>
    <property type="match status" value="1"/>
</dbReference>
<dbReference type="OrthoDB" id="5962323at2759"/>
<evidence type="ECO:0000256" key="2">
    <source>
        <dbReference type="ARBA" id="ARBA00022692"/>
    </source>
</evidence>
<organism evidence="7 8">
    <name type="scientific">Candidula unifasciata</name>
    <dbReference type="NCBI Taxonomy" id="100452"/>
    <lineage>
        <taxon>Eukaryota</taxon>
        <taxon>Metazoa</taxon>
        <taxon>Spiralia</taxon>
        <taxon>Lophotrochozoa</taxon>
        <taxon>Mollusca</taxon>
        <taxon>Gastropoda</taxon>
        <taxon>Heterobranchia</taxon>
        <taxon>Euthyneura</taxon>
        <taxon>Panpulmonata</taxon>
        <taxon>Eupulmonata</taxon>
        <taxon>Stylommatophora</taxon>
        <taxon>Helicina</taxon>
        <taxon>Helicoidea</taxon>
        <taxon>Geomitridae</taxon>
        <taxon>Candidula</taxon>
    </lineage>
</organism>
<keyword evidence="8" id="KW-1185">Reference proteome</keyword>
<dbReference type="InterPro" id="IPR053071">
    <property type="entry name" value="GPCR1-related_rcpt"/>
</dbReference>
<dbReference type="Proteomes" id="UP000678393">
    <property type="component" value="Unassembled WGS sequence"/>
</dbReference>
<keyword evidence="2 5" id="KW-0812">Transmembrane</keyword>
<dbReference type="GO" id="GO:0008528">
    <property type="term" value="F:G protein-coupled peptide receptor activity"/>
    <property type="evidence" value="ECO:0007669"/>
    <property type="project" value="InterPro"/>
</dbReference>
<accession>A0A8S3YHL4</accession>
<feature type="transmembrane region" description="Helical" evidence="5">
    <location>
        <begin position="126"/>
        <end position="148"/>
    </location>
</feature>
<reference evidence="7" key="1">
    <citation type="submission" date="2021-04" db="EMBL/GenBank/DDBJ databases">
        <authorList>
            <consortium name="Molecular Ecology Group"/>
        </authorList>
    </citation>
    <scope>NUCLEOTIDE SEQUENCE</scope>
</reference>
<dbReference type="Gene3D" id="1.20.1070.10">
    <property type="entry name" value="Rhodopsin 7-helix transmembrane proteins"/>
    <property type="match status" value="1"/>
</dbReference>
<evidence type="ECO:0000256" key="4">
    <source>
        <dbReference type="ARBA" id="ARBA00023136"/>
    </source>
</evidence>
<evidence type="ECO:0000256" key="1">
    <source>
        <dbReference type="ARBA" id="ARBA00004370"/>
    </source>
</evidence>
<dbReference type="CDD" id="cd14978">
    <property type="entry name" value="7tmA_FMRFamide_R-like"/>
    <property type="match status" value="1"/>
</dbReference>
<evidence type="ECO:0000256" key="5">
    <source>
        <dbReference type="SAM" id="Phobius"/>
    </source>
</evidence>